<keyword evidence="1" id="KW-0815">Transposition</keyword>
<evidence type="ECO:0000313" key="17">
    <source>
        <dbReference type="Proteomes" id="UP000765509"/>
    </source>
</evidence>
<keyword evidence="8" id="KW-0694">RNA-binding</keyword>
<dbReference type="GO" id="GO:0032196">
    <property type="term" value="P:transposition"/>
    <property type="evidence" value="ECO:0007669"/>
    <property type="project" value="UniProtKB-KW"/>
</dbReference>
<dbReference type="PANTHER" id="PTHR42648">
    <property type="entry name" value="TRANSPOSASE, PUTATIVE-RELATED"/>
    <property type="match status" value="1"/>
</dbReference>
<evidence type="ECO:0000259" key="15">
    <source>
        <dbReference type="PROSITE" id="PS50994"/>
    </source>
</evidence>
<dbReference type="OrthoDB" id="111050at2759"/>
<comment type="caution">
    <text evidence="16">The sequence shown here is derived from an EMBL/GenBank/DDBJ whole genome shotgun (WGS) entry which is preliminary data.</text>
</comment>
<keyword evidence="7" id="KW-0460">Magnesium</keyword>
<evidence type="ECO:0000256" key="14">
    <source>
        <dbReference type="ARBA" id="ARBA00049244"/>
    </source>
</evidence>
<comment type="catalytic activity">
    <reaction evidence="14">
        <text>DNA(n) + a 2'-deoxyribonucleoside 5'-triphosphate = DNA(n+1) + diphosphate</text>
        <dbReference type="Rhea" id="RHEA:22508"/>
        <dbReference type="Rhea" id="RHEA-COMP:17339"/>
        <dbReference type="Rhea" id="RHEA-COMP:17340"/>
        <dbReference type="ChEBI" id="CHEBI:33019"/>
        <dbReference type="ChEBI" id="CHEBI:61560"/>
        <dbReference type="ChEBI" id="CHEBI:173112"/>
        <dbReference type="EC" id="2.7.7.7"/>
    </reaction>
</comment>
<dbReference type="GO" id="GO:0005634">
    <property type="term" value="C:nucleus"/>
    <property type="evidence" value="ECO:0007669"/>
    <property type="project" value="UniProtKB-ARBA"/>
</dbReference>
<evidence type="ECO:0000256" key="12">
    <source>
        <dbReference type="ARBA" id="ARBA00023172"/>
    </source>
</evidence>
<dbReference type="PANTHER" id="PTHR42648:SF11">
    <property type="entry name" value="TRANSPOSON TY4-P GAG-POL POLYPROTEIN"/>
    <property type="match status" value="1"/>
</dbReference>
<evidence type="ECO:0000256" key="7">
    <source>
        <dbReference type="ARBA" id="ARBA00022842"/>
    </source>
</evidence>
<dbReference type="EMBL" id="AVOT02068706">
    <property type="protein sequence ID" value="MBW0559836.1"/>
    <property type="molecule type" value="Genomic_DNA"/>
</dbReference>
<dbReference type="InterPro" id="IPR012337">
    <property type="entry name" value="RNaseH-like_sf"/>
</dbReference>
<dbReference type="GO" id="GO:0003887">
    <property type="term" value="F:DNA-directed DNA polymerase activity"/>
    <property type="evidence" value="ECO:0007669"/>
    <property type="project" value="UniProtKB-KW"/>
</dbReference>
<evidence type="ECO:0000256" key="11">
    <source>
        <dbReference type="ARBA" id="ARBA00022932"/>
    </source>
</evidence>
<keyword evidence="10" id="KW-0695">RNA-directed DNA polymerase</keyword>
<evidence type="ECO:0000256" key="1">
    <source>
        <dbReference type="ARBA" id="ARBA00022578"/>
    </source>
</evidence>
<evidence type="ECO:0000256" key="13">
    <source>
        <dbReference type="ARBA" id="ARBA00048173"/>
    </source>
</evidence>
<evidence type="ECO:0000256" key="2">
    <source>
        <dbReference type="ARBA" id="ARBA00022695"/>
    </source>
</evidence>
<dbReference type="GO" id="GO:0006310">
    <property type="term" value="P:DNA recombination"/>
    <property type="evidence" value="ECO:0007669"/>
    <property type="project" value="UniProtKB-KW"/>
</dbReference>
<keyword evidence="5" id="KW-0255">Endonuclease</keyword>
<evidence type="ECO:0000256" key="8">
    <source>
        <dbReference type="ARBA" id="ARBA00022884"/>
    </source>
</evidence>
<name>A0A9Q3PGY1_9BASI</name>
<accession>A0A9Q3PGY1</accession>
<dbReference type="InterPro" id="IPR039537">
    <property type="entry name" value="Retrotran_Ty1/copia-like"/>
</dbReference>
<dbReference type="InterPro" id="IPR036397">
    <property type="entry name" value="RNaseH_sf"/>
</dbReference>
<dbReference type="Proteomes" id="UP000765509">
    <property type="component" value="Unassembled WGS sequence"/>
</dbReference>
<evidence type="ECO:0000256" key="9">
    <source>
        <dbReference type="ARBA" id="ARBA00022908"/>
    </source>
</evidence>
<dbReference type="GO" id="GO:0046872">
    <property type="term" value="F:metal ion binding"/>
    <property type="evidence" value="ECO:0007669"/>
    <property type="project" value="UniProtKB-KW"/>
</dbReference>
<comment type="catalytic activity">
    <reaction evidence="13">
        <text>DNA(n) + a 2'-deoxyribonucleoside 5'-triphosphate = DNA(n+1) + diphosphate</text>
        <dbReference type="Rhea" id="RHEA:22508"/>
        <dbReference type="Rhea" id="RHEA-COMP:17339"/>
        <dbReference type="Rhea" id="RHEA-COMP:17340"/>
        <dbReference type="ChEBI" id="CHEBI:33019"/>
        <dbReference type="ChEBI" id="CHEBI:61560"/>
        <dbReference type="ChEBI" id="CHEBI:173112"/>
        <dbReference type="EC" id="2.7.7.49"/>
    </reaction>
</comment>
<evidence type="ECO:0000256" key="10">
    <source>
        <dbReference type="ARBA" id="ARBA00022918"/>
    </source>
</evidence>
<dbReference type="PROSITE" id="PS50994">
    <property type="entry name" value="INTEGRASE"/>
    <property type="match status" value="1"/>
</dbReference>
<keyword evidence="11" id="KW-0239">DNA-directed DNA polymerase</keyword>
<organism evidence="16 17">
    <name type="scientific">Austropuccinia psidii MF-1</name>
    <dbReference type="NCBI Taxonomy" id="1389203"/>
    <lineage>
        <taxon>Eukaryota</taxon>
        <taxon>Fungi</taxon>
        <taxon>Dikarya</taxon>
        <taxon>Basidiomycota</taxon>
        <taxon>Pucciniomycotina</taxon>
        <taxon>Pucciniomycetes</taxon>
        <taxon>Pucciniales</taxon>
        <taxon>Sphaerophragmiaceae</taxon>
        <taxon>Austropuccinia</taxon>
    </lineage>
</organism>
<dbReference type="Gene3D" id="3.30.420.10">
    <property type="entry name" value="Ribonuclease H-like superfamily/Ribonuclease H"/>
    <property type="match status" value="1"/>
</dbReference>
<evidence type="ECO:0000256" key="5">
    <source>
        <dbReference type="ARBA" id="ARBA00022759"/>
    </source>
</evidence>
<feature type="domain" description="Integrase catalytic" evidence="15">
    <location>
        <begin position="10"/>
        <end position="176"/>
    </location>
</feature>
<keyword evidence="12" id="KW-0233">DNA recombination</keyword>
<keyword evidence="17" id="KW-1185">Reference proteome</keyword>
<dbReference type="SUPFAM" id="SSF53098">
    <property type="entry name" value="Ribonuclease H-like"/>
    <property type="match status" value="1"/>
</dbReference>
<evidence type="ECO:0000256" key="6">
    <source>
        <dbReference type="ARBA" id="ARBA00022801"/>
    </source>
</evidence>
<dbReference type="GO" id="GO:0015074">
    <property type="term" value="P:DNA integration"/>
    <property type="evidence" value="ECO:0007669"/>
    <property type="project" value="UniProtKB-KW"/>
</dbReference>
<dbReference type="GO" id="GO:0004519">
    <property type="term" value="F:endonuclease activity"/>
    <property type="evidence" value="ECO:0007669"/>
    <property type="project" value="UniProtKB-KW"/>
</dbReference>
<evidence type="ECO:0000256" key="3">
    <source>
        <dbReference type="ARBA" id="ARBA00022722"/>
    </source>
</evidence>
<reference evidence="16" key="1">
    <citation type="submission" date="2021-03" db="EMBL/GenBank/DDBJ databases">
        <title>Draft genome sequence of rust myrtle Austropuccinia psidii MF-1, a brazilian biotype.</title>
        <authorList>
            <person name="Quecine M.C."/>
            <person name="Pachon D.M.R."/>
            <person name="Bonatelli M.L."/>
            <person name="Correr F.H."/>
            <person name="Franceschini L.M."/>
            <person name="Leite T.F."/>
            <person name="Margarido G.R.A."/>
            <person name="Almeida C.A."/>
            <person name="Ferrarezi J.A."/>
            <person name="Labate C.A."/>
        </authorList>
    </citation>
    <scope>NUCLEOTIDE SEQUENCE</scope>
    <source>
        <strain evidence="16">MF-1</strain>
    </source>
</reference>
<keyword evidence="9" id="KW-0229">DNA integration</keyword>
<keyword evidence="4" id="KW-0479">Metal-binding</keyword>
<protein>
    <recommendedName>
        <fullName evidence="15">Integrase catalytic domain-containing protein</fullName>
    </recommendedName>
</protein>
<proteinExistence type="predicted"/>
<evidence type="ECO:0000256" key="4">
    <source>
        <dbReference type="ARBA" id="ARBA00022723"/>
    </source>
</evidence>
<gene>
    <name evidence="16" type="ORF">O181_099551</name>
</gene>
<keyword evidence="6" id="KW-0378">Hydrolase</keyword>
<sequence length="189" mass="20945">MLMFDKHFEEVSKPLDCVHLNLVGPISPASNSGFGYFLTIVDQATSFKVIRLLKLKSDAFEHFIIIKNCLESLHDQKVKILVSNQGGEFVNAKFKNLAQTDGFIHILSPAKTPQHNGFSARANCAIIEKARCLLNGTNLPKKHWVDAVKNATFLSNRIPTPSRSNLSPYATWRGLPPGLKDFVSSAVEP</sequence>
<dbReference type="GO" id="GO:0003964">
    <property type="term" value="F:RNA-directed DNA polymerase activity"/>
    <property type="evidence" value="ECO:0007669"/>
    <property type="project" value="UniProtKB-KW"/>
</dbReference>
<keyword evidence="3" id="KW-0540">Nuclease</keyword>
<dbReference type="InterPro" id="IPR001584">
    <property type="entry name" value="Integrase_cat-core"/>
</dbReference>
<keyword evidence="2" id="KW-0548">Nucleotidyltransferase</keyword>
<dbReference type="GO" id="GO:0016787">
    <property type="term" value="F:hydrolase activity"/>
    <property type="evidence" value="ECO:0007669"/>
    <property type="project" value="UniProtKB-KW"/>
</dbReference>
<keyword evidence="11" id="KW-0808">Transferase</keyword>
<dbReference type="AlphaFoldDB" id="A0A9Q3PGY1"/>
<evidence type="ECO:0000313" key="16">
    <source>
        <dbReference type="EMBL" id="MBW0559836.1"/>
    </source>
</evidence>
<dbReference type="GO" id="GO:0003723">
    <property type="term" value="F:RNA binding"/>
    <property type="evidence" value="ECO:0007669"/>
    <property type="project" value="UniProtKB-KW"/>
</dbReference>